<feature type="compositionally biased region" description="Acidic residues" evidence="3">
    <location>
        <begin position="283"/>
        <end position="292"/>
    </location>
</feature>
<feature type="compositionally biased region" description="Acidic residues" evidence="3">
    <location>
        <begin position="346"/>
        <end position="357"/>
    </location>
</feature>
<keyword evidence="4" id="KW-0812">Transmembrane</keyword>
<dbReference type="PANTHER" id="PTHR33172">
    <property type="entry name" value="OS08G0516900 PROTEIN"/>
    <property type="match status" value="1"/>
</dbReference>
<name>A0A445G937_GLYSO</name>
<comment type="subcellular location">
    <subcellularLocation>
        <location evidence="1">Nucleus</location>
    </subcellularLocation>
</comment>
<evidence type="ECO:0000256" key="1">
    <source>
        <dbReference type="ARBA" id="ARBA00004123"/>
    </source>
</evidence>
<dbReference type="GO" id="GO:0006950">
    <property type="term" value="P:response to stress"/>
    <property type="evidence" value="ECO:0007669"/>
    <property type="project" value="UniProtKB-ARBA"/>
</dbReference>
<reference evidence="5 6" key="1">
    <citation type="submission" date="2018-09" db="EMBL/GenBank/DDBJ databases">
        <title>A high-quality reference genome of wild soybean provides a powerful tool to mine soybean genomes.</title>
        <authorList>
            <person name="Xie M."/>
            <person name="Chung C.Y.L."/>
            <person name="Li M.-W."/>
            <person name="Wong F.-L."/>
            <person name="Chan T.-F."/>
            <person name="Lam H.-M."/>
        </authorList>
    </citation>
    <scope>NUCLEOTIDE SEQUENCE [LARGE SCALE GENOMIC DNA]</scope>
    <source>
        <strain evidence="6">cv. W05</strain>
        <tissue evidence="5">Hypocotyl of etiolated seedlings</tissue>
    </source>
</reference>
<feature type="region of interest" description="Disordered" evidence="3">
    <location>
        <begin position="69"/>
        <end position="89"/>
    </location>
</feature>
<feature type="transmembrane region" description="Helical" evidence="4">
    <location>
        <begin position="9"/>
        <end position="29"/>
    </location>
</feature>
<accession>A0A445G937</accession>
<dbReference type="InterPro" id="IPR051992">
    <property type="entry name" value="OxStress_Response_Reg"/>
</dbReference>
<keyword evidence="4" id="KW-1133">Transmembrane helix</keyword>
<comment type="caution">
    <text evidence="5">The sequence shown here is derived from an EMBL/GenBank/DDBJ whole genome shotgun (WGS) entry which is preliminary data.</text>
</comment>
<dbReference type="GO" id="GO:0005634">
    <property type="term" value="C:nucleus"/>
    <property type="evidence" value="ECO:0007669"/>
    <property type="project" value="UniProtKB-SubCell"/>
</dbReference>
<evidence type="ECO:0000256" key="4">
    <source>
        <dbReference type="SAM" id="Phobius"/>
    </source>
</evidence>
<evidence type="ECO:0000256" key="3">
    <source>
        <dbReference type="SAM" id="MobiDB-lite"/>
    </source>
</evidence>
<feature type="compositionally biased region" description="Polar residues" evidence="3">
    <location>
        <begin position="74"/>
        <end position="89"/>
    </location>
</feature>
<protein>
    <submittedName>
        <fullName evidence="5">Uncharacterized protein</fullName>
    </submittedName>
</protein>
<feature type="compositionally biased region" description="Low complexity" evidence="3">
    <location>
        <begin position="148"/>
        <end position="157"/>
    </location>
</feature>
<dbReference type="PANTHER" id="PTHR33172:SF91">
    <property type="entry name" value="PROTEIN OXIDATIVE STRESS 3 LIKE 5"/>
    <property type="match status" value="1"/>
</dbReference>
<proteinExistence type="predicted"/>
<keyword evidence="4" id="KW-0472">Membrane</keyword>
<feature type="region of interest" description="Disordered" evidence="3">
    <location>
        <begin position="333"/>
        <end position="357"/>
    </location>
</feature>
<feature type="transmembrane region" description="Helical" evidence="4">
    <location>
        <begin position="35"/>
        <end position="55"/>
    </location>
</feature>
<feature type="compositionally biased region" description="Acidic residues" evidence="3">
    <location>
        <begin position="180"/>
        <end position="192"/>
    </location>
</feature>
<feature type="region of interest" description="Disordered" evidence="3">
    <location>
        <begin position="144"/>
        <end position="200"/>
    </location>
</feature>
<evidence type="ECO:0000256" key="2">
    <source>
        <dbReference type="ARBA" id="ARBA00023242"/>
    </source>
</evidence>
<organism evidence="5 6">
    <name type="scientific">Glycine soja</name>
    <name type="common">Wild soybean</name>
    <dbReference type="NCBI Taxonomy" id="3848"/>
    <lineage>
        <taxon>Eukaryota</taxon>
        <taxon>Viridiplantae</taxon>
        <taxon>Streptophyta</taxon>
        <taxon>Embryophyta</taxon>
        <taxon>Tracheophyta</taxon>
        <taxon>Spermatophyta</taxon>
        <taxon>Magnoliopsida</taxon>
        <taxon>eudicotyledons</taxon>
        <taxon>Gunneridae</taxon>
        <taxon>Pentapetalae</taxon>
        <taxon>rosids</taxon>
        <taxon>fabids</taxon>
        <taxon>Fabales</taxon>
        <taxon>Fabaceae</taxon>
        <taxon>Papilionoideae</taxon>
        <taxon>50 kb inversion clade</taxon>
        <taxon>NPAAA clade</taxon>
        <taxon>indigoferoid/millettioid clade</taxon>
        <taxon>Phaseoleae</taxon>
        <taxon>Glycine</taxon>
        <taxon>Glycine subgen. Soja</taxon>
    </lineage>
</organism>
<feature type="region of interest" description="Disordered" evidence="3">
    <location>
        <begin position="270"/>
        <end position="320"/>
    </location>
</feature>
<gene>
    <name evidence="5" type="ORF">D0Y65_046392</name>
</gene>
<evidence type="ECO:0000313" key="5">
    <source>
        <dbReference type="EMBL" id="RZB57707.1"/>
    </source>
</evidence>
<feature type="compositionally biased region" description="Low complexity" evidence="3">
    <location>
        <begin position="298"/>
        <end position="308"/>
    </location>
</feature>
<dbReference type="Proteomes" id="UP000289340">
    <property type="component" value="Chromosome 17"/>
</dbReference>
<keyword evidence="2" id="KW-0539">Nucleus</keyword>
<feature type="compositionally biased region" description="Basic and acidic residues" evidence="3">
    <location>
        <begin position="309"/>
        <end position="320"/>
    </location>
</feature>
<sequence length="357" mass="40761">MNMLSNRVLLCYFSACEHYLLSVSFFLFSLSSFHIYMYNSFCLSSILFFFFHSFLHSSLKFPILKPSPRERVSTHNPQQREQQQPYTLSTSYSPPCLPPHFFSFPFTKSMDFLVGPTFTIDVASSPPPYDADLPGVATAADRPYGLFSGHSSDSESSIGTPDDSDDDENDVVSSKRNQSDEDEDKEEEEEEEVHSKLKGLASLDSLEDSLPIKRGLSNHFMGKSKSFTDLSQVNTLNTVKELQKQENPFNKRRRVQIATKLTRKSSFYAWSNPKSMPLLPVHEDEDNFLEEEEKPKKVSPSSSSSYSSEENKQDHVLVPKSYVDHMRARFGSFKSRSLSDLKEHDEEQEQEDDDDDA</sequence>
<evidence type="ECO:0000313" key="6">
    <source>
        <dbReference type="Proteomes" id="UP000289340"/>
    </source>
</evidence>
<dbReference type="AlphaFoldDB" id="A0A445G937"/>
<keyword evidence="6" id="KW-1185">Reference proteome</keyword>
<dbReference type="EMBL" id="QZWG01000017">
    <property type="protein sequence ID" value="RZB57707.1"/>
    <property type="molecule type" value="Genomic_DNA"/>
</dbReference>